<evidence type="ECO:0000313" key="3">
    <source>
        <dbReference type="Proteomes" id="UP001151760"/>
    </source>
</evidence>
<protein>
    <submittedName>
        <fullName evidence="2">Uncharacterized protein</fullName>
    </submittedName>
</protein>
<dbReference type="EMBL" id="BQNB010011356">
    <property type="protein sequence ID" value="GJS89516.1"/>
    <property type="molecule type" value="Genomic_DNA"/>
</dbReference>
<organism evidence="2 3">
    <name type="scientific">Tanacetum coccineum</name>
    <dbReference type="NCBI Taxonomy" id="301880"/>
    <lineage>
        <taxon>Eukaryota</taxon>
        <taxon>Viridiplantae</taxon>
        <taxon>Streptophyta</taxon>
        <taxon>Embryophyta</taxon>
        <taxon>Tracheophyta</taxon>
        <taxon>Spermatophyta</taxon>
        <taxon>Magnoliopsida</taxon>
        <taxon>eudicotyledons</taxon>
        <taxon>Gunneridae</taxon>
        <taxon>Pentapetalae</taxon>
        <taxon>asterids</taxon>
        <taxon>campanulids</taxon>
        <taxon>Asterales</taxon>
        <taxon>Asteraceae</taxon>
        <taxon>Asteroideae</taxon>
        <taxon>Anthemideae</taxon>
        <taxon>Anthemidinae</taxon>
        <taxon>Tanacetum</taxon>
    </lineage>
</organism>
<comment type="caution">
    <text evidence="2">The sequence shown here is derived from an EMBL/GenBank/DDBJ whole genome shotgun (WGS) entry which is preliminary data.</text>
</comment>
<evidence type="ECO:0000313" key="2">
    <source>
        <dbReference type="EMBL" id="GJS89516.1"/>
    </source>
</evidence>
<keyword evidence="3" id="KW-1185">Reference proteome</keyword>
<sequence>MCVCERYDFKCTNLTSTPLQEFYLYYLGKVTPTWVLSTYLRPDSSVPDTELVLYLLQDKLNLRDKSLNLSTFKLSRLFFSLLSSGSSSCWRSYGTQAENPEGNSLSDYSLSDLDMLKVFWLLKYVHDDVDDEMHDAETVETGKDKDEMIVAAEADVEETAEERVDNELAGNKVATTDQAKGITKLPLTTFSESISSGFGNQSLTHSSNISLTGTMKDTTDVEIDSLMDVQIQQETPHIQSPSVLNVLIPVIPEPPVLSPILEIPTETPVTIALSSPPIITTISLEVSELKQVDHSTKFLAFIQSQVPSVVNAYLGTSLGDSLQKRLQSDTVLTKIDRWNESRRRPSVQDQNHGKKTKRRRTKESESSKKASTTKETSKGKAPTKAEDLVHDVDQPQDASEQKIDKTPKYNWFTQPLRPPTLDPEWNTTILPKTLSRPSNQLLKGTCESSIELEYNMEKCFKALTDKLDWNNPKGDRYPFNLTKPLPLKGHPGHLTVVTKYFFNNDLEFLKSSDPEKKYTTSIMKTKVARYKIVGIEDLVPKLWSATKVGYDKDVEKEIKYLGPKRQLWYRSQINKFSKHNVYSTQKILSVISVKVEKLHGYGHLEEIVVRRAGRQKYTFKEGDFINLHLNDIEDMLLLAVQHKLFQLDGSDIVDFTMALRMFTRSLIIKRRVEDVQLGIESYQKKLNLTKPQKTFPGIKVK</sequence>
<gene>
    <name evidence="2" type="ORF">Tco_0772152</name>
</gene>
<dbReference type="Proteomes" id="UP001151760">
    <property type="component" value="Unassembled WGS sequence"/>
</dbReference>
<accession>A0ABQ4ZJ43</accession>
<feature type="compositionally biased region" description="Basic and acidic residues" evidence="1">
    <location>
        <begin position="375"/>
        <end position="407"/>
    </location>
</feature>
<proteinExistence type="predicted"/>
<name>A0ABQ4ZJ43_9ASTR</name>
<reference evidence="2" key="1">
    <citation type="journal article" date="2022" name="Int. J. Mol. Sci.">
        <title>Draft Genome of Tanacetum Coccineum: Genomic Comparison of Closely Related Tanacetum-Family Plants.</title>
        <authorList>
            <person name="Yamashiro T."/>
            <person name="Shiraishi A."/>
            <person name="Nakayama K."/>
            <person name="Satake H."/>
        </authorList>
    </citation>
    <scope>NUCLEOTIDE SEQUENCE</scope>
</reference>
<feature type="region of interest" description="Disordered" evidence="1">
    <location>
        <begin position="337"/>
        <end position="424"/>
    </location>
</feature>
<reference evidence="2" key="2">
    <citation type="submission" date="2022-01" db="EMBL/GenBank/DDBJ databases">
        <authorList>
            <person name="Yamashiro T."/>
            <person name="Shiraishi A."/>
            <person name="Satake H."/>
            <person name="Nakayama K."/>
        </authorList>
    </citation>
    <scope>NUCLEOTIDE SEQUENCE</scope>
</reference>
<evidence type="ECO:0000256" key="1">
    <source>
        <dbReference type="SAM" id="MobiDB-lite"/>
    </source>
</evidence>